<feature type="transmembrane region" description="Helical" evidence="1">
    <location>
        <begin position="140"/>
        <end position="162"/>
    </location>
</feature>
<organism evidence="2 3">
    <name type="scientific">Bowmanella pacifica</name>
    <dbReference type="NCBI Taxonomy" id="502051"/>
    <lineage>
        <taxon>Bacteria</taxon>
        <taxon>Pseudomonadati</taxon>
        <taxon>Pseudomonadota</taxon>
        <taxon>Gammaproteobacteria</taxon>
        <taxon>Alteromonadales</taxon>
        <taxon>Alteromonadaceae</taxon>
        <taxon>Bowmanella</taxon>
    </lineage>
</organism>
<dbReference type="RefSeq" id="WP_188690272.1">
    <property type="nucleotide sequence ID" value="NZ_BMLS01000001.1"/>
</dbReference>
<reference evidence="2" key="2">
    <citation type="submission" date="2020-09" db="EMBL/GenBank/DDBJ databases">
        <authorList>
            <person name="Sun Q."/>
            <person name="Zhou Y."/>
        </authorList>
    </citation>
    <scope>NUCLEOTIDE SEQUENCE</scope>
    <source>
        <strain evidence="2">CGMCC 1.7086</strain>
    </source>
</reference>
<comment type="caution">
    <text evidence="2">The sequence shown here is derived from an EMBL/GenBank/DDBJ whole genome shotgun (WGS) entry which is preliminary data.</text>
</comment>
<feature type="transmembrane region" description="Helical" evidence="1">
    <location>
        <begin position="257"/>
        <end position="276"/>
    </location>
</feature>
<feature type="transmembrane region" description="Helical" evidence="1">
    <location>
        <begin position="409"/>
        <end position="437"/>
    </location>
</feature>
<feature type="transmembrane region" description="Helical" evidence="1">
    <location>
        <begin position="168"/>
        <end position="187"/>
    </location>
</feature>
<name>A0A918DG87_9ALTE</name>
<evidence type="ECO:0000313" key="3">
    <source>
        <dbReference type="Proteomes" id="UP000606935"/>
    </source>
</evidence>
<feature type="transmembrane region" description="Helical" evidence="1">
    <location>
        <begin position="111"/>
        <end position="128"/>
    </location>
</feature>
<proteinExistence type="predicted"/>
<dbReference type="Proteomes" id="UP000606935">
    <property type="component" value="Unassembled WGS sequence"/>
</dbReference>
<keyword evidence="1" id="KW-1133">Transmembrane helix</keyword>
<evidence type="ECO:0000313" key="2">
    <source>
        <dbReference type="EMBL" id="GGO65272.1"/>
    </source>
</evidence>
<gene>
    <name evidence="2" type="ORF">GCM10010982_06690</name>
</gene>
<keyword evidence="1" id="KW-0472">Membrane</keyword>
<dbReference type="EMBL" id="BMLS01000001">
    <property type="protein sequence ID" value="GGO65272.1"/>
    <property type="molecule type" value="Genomic_DNA"/>
</dbReference>
<feature type="transmembrane region" description="Helical" evidence="1">
    <location>
        <begin position="61"/>
        <end position="81"/>
    </location>
</feature>
<protein>
    <submittedName>
        <fullName evidence="2">Permease</fullName>
    </submittedName>
</protein>
<keyword evidence="1" id="KW-0812">Transmembrane</keyword>
<dbReference type="AlphaFoldDB" id="A0A918DG87"/>
<feature type="transmembrane region" description="Helical" evidence="1">
    <location>
        <begin position="366"/>
        <end position="388"/>
    </location>
</feature>
<evidence type="ECO:0000256" key="1">
    <source>
        <dbReference type="SAM" id="Phobius"/>
    </source>
</evidence>
<feature type="transmembrane region" description="Helical" evidence="1">
    <location>
        <begin position="199"/>
        <end position="223"/>
    </location>
</feature>
<sequence length="464" mass="50502">MSSNQPPVSQEAPYFGFGPFKIRLPFVHYRLELPDYLQGLLMCAVDLAAIPLMTEILGMPFEAALAIVMLNGLLYLLHHLLGDPVIPGWITPAIPLLMAYVEAFDPGTDRVHALIAFQMMLGLLVILLGKTGMAARVVHLIPHAIKSGIIIGAGLAAVAVVFKEGGRFDSYPITISIAVGVAFYLIFSGHFARLRQRGHIWATVGKLGVFPIIILAVIVAPLVNEAPWPNVEWGFTQPDFALMWSEYTVFGVGLPPLSMFLTALPTVLATYIVVFGDVLQTKAILKEADEVRQDEKIDYNPNRSHLIFGGRNLFMSIFGPDVVMCGPLWAAMHVVTVERYKQGKQAMQSIFGGSGSFRWGTNTGLLLLPIVSLVQPILGVALALTLLIQGFVSVRIGIMESRSQRDLGIAGVIAAVLTVKGAAWAFAVGLALVVLIYGRDALRGEVDRTFVKDQQRKDNPHDAL</sequence>
<keyword evidence="3" id="KW-1185">Reference proteome</keyword>
<reference evidence="2" key="1">
    <citation type="journal article" date="2014" name="Int. J. Syst. Evol. Microbiol.">
        <title>Complete genome sequence of Corynebacterium casei LMG S-19264T (=DSM 44701T), isolated from a smear-ripened cheese.</title>
        <authorList>
            <consortium name="US DOE Joint Genome Institute (JGI-PGF)"/>
            <person name="Walter F."/>
            <person name="Albersmeier A."/>
            <person name="Kalinowski J."/>
            <person name="Ruckert C."/>
        </authorList>
    </citation>
    <scope>NUCLEOTIDE SEQUENCE</scope>
    <source>
        <strain evidence="2">CGMCC 1.7086</strain>
    </source>
</reference>
<accession>A0A918DG87</accession>